<name>A0A0P9XML9_9PSED</name>
<dbReference type="PANTHER" id="PTHR30024:SF7">
    <property type="entry name" value="NITRATE_NITRITE BINDING PROTEIN NRTA"/>
    <property type="match status" value="1"/>
</dbReference>
<sequence>MNPQALAYALLESVIGTRPNDGALPGQRRRSGTCTLQEPDDAFFLDVLYEASAMNVRTSNALDWVNGSDAPEMNSLDVGFMALTDCASLVVAATQGFAQPYGLTLNLKRQTSWAGLRDKLVSGQLQAAHSLYGMIYAVELGISGGPARDMAILMGLNQNGQCINLSRGLQESGVITPEALDKRVHQSGPKLTFAQTFPTGNHAMWLYYWLASQGIHPLDDVNSVVVPPPQMVQHLQAGRIDGFCVGEPWAASAVSQQLGFSMATSQTIWPDHPGKVLGCTREFVEQNPNTARALVMAVLEASRFIEESEHNRRSTAQLLSGAEYLDTPLDCIEPRLLGQYSDGLGNHWEDHHAVSFHGQGQVNYPWLSDGMWFMTQFRRWGLLREDPDYLAVAERVQQMELYRQAAEALGIEAPSATLRSSQLIDGRVWDGSDPAAYARGFKINAWADNVPVAARR</sequence>
<evidence type="ECO:0000313" key="7">
    <source>
        <dbReference type="EMBL" id="KPY29156.1"/>
    </source>
</evidence>
<dbReference type="CDD" id="cd13553">
    <property type="entry name" value="PBP2_NrtA_CpmA_like"/>
    <property type="match status" value="1"/>
</dbReference>
<dbReference type="EMBL" id="LJRC01000304">
    <property type="protein sequence ID" value="KPY29156.1"/>
    <property type="molecule type" value="Genomic_DNA"/>
</dbReference>
<reference evidence="7 8" key="1">
    <citation type="submission" date="2015-09" db="EMBL/GenBank/DDBJ databases">
        <title>Genome announcement of multiple Pseudomonas syringae strains.</title>
        <authorList>
            <person name="Thakur S."/>
            <person name="Wang P.W."/>
            <person name="Gong Y."/>
            <person name="Weir B.S."/>
            <person name="Guttman D.S."/>
        </authorList>
    </citation>
    <scope>NUCLEOTIDE SEQUENCE [LARGE SCALE GENOMIC DNA]</scope>
    <source>
        <strain evidence="7 8">ICMP3956</strain>
    </source>
</reference>
<dbReference type="PATRIC" id="fig|251707.3.peg.759"/>
<dbReference type="InterPro" id="IPR044527">
    <property type="entry name" value="NrtA/CpmA_ABC-bd_dom"/>
</dbReference>
<dbReference type="GO" id="GO:0012505">
    <property type="term" value="C:endomembrane system"/>
    <property type="evidence" value="ECO:0007669"/>
    <property type="project" value="UniProtKB-SubCell"/>
</dbReference>
<evidence type="ECO:0000256" key="6">
    <source>
        <dbReference type="ARBA" id="ARBA00023136"/>
    </source>
</evidence>
<proteinExistence type="predicted"/>
<gene>
    <name evidence="7" type="ORF">ALO52_04360</name>
</gene>
<dbReference type="Gene3D" id="3.40.190.10">
    <property type="entry name" value="Periplasmic binding protein-like II"/>
    <property type="match status" value="2"/>
</dbReference>
<evidence type="ECO:0000256" key="4">
    <source>
        <dbReference type="ARBA" id="ARBA00022519"/>
    </source>
</evidence>
<keyword evidence="2" id="KW-0813">Transport</keyword>
<evidence type="ECO:0000256" key="2">
    <source>
        <dbReference type="ARBA" id="ARBA00022448"/>
    </source>
</evidence>
<evidence type="ECO:0000256" key="5">
    <source>
        <dbReference type="ARBA" id="ARBA00022729"/>
    </source>
</evidence>
<dbReference type="Proteomes" id="UP000050562">
    <property type="component" value="Unassembled WGS sequence"/>
</dbReference>
<organism evidence="7 8">
    <name type="scientific">Pseudomonas syringae pv. primulae</name>
    <dbReference type="NCBI Taxonomy" id="251707"/>
    <lineage>
        <taxon>Bacteria</taxon>
        <taxon>Pseudomonadati</taxon>
        <taxon>Pseudomonadota</taxon>
        <taxon>Gammaproteobacteria</taxon>
        <taxon>Pseudomonadales</taxon>
        <taxon>Pseudomonadaceae</taxon>
        <taxon>Pseudomonas</taxon>
    </lineage>
</organism>
<evidence type="ECO:0000313" key="8">
    <source>
        <dbReference type="Proteomes" id="UP000050562"/>
    </source>
</evidence>
<keyword evidence="4" id="KW-0997">Cell inner membrane</keyword>
<evidence type="ECO:0000256" key="3">
    <source>
        <dbReference type="ARBA" id="ARBA00022475"/>
    </source>
</evidence>
<dbReference type="AlphaFoldDB" id="A0A0P9XML9"/>
<comment type="subcellular location">
    <subcellularLocation>
        <location evidence="1">Endomembrane system</location>
    </subcellularLocation>
</comment>
<dbReference type="Pfam" id="PF13379">
    <property type="entry name" value="NMT1_2"/>
    <property type="match status" value="1"/>
</dbReference>
<evidence type="ECO:0008006" key="9">
    <source>
        <dbReference type="Google" id="ProtNLM"/>
    </source>
</evidence>
<accession>A0A0P9XML9</accession>
<dbReference type="SUPFAM" id="SSF53850">
    <property type="entry name" value="Periplasmic binding protein-like II"/>
    <property type="match status" value="1"/>
</dbReference>
<evidence type="ECO:0000256" key="1">
    <source>
        <dbReference type="ARBA" id="ARBA00004308"/>
    </source>
</evidence>
<keyword evidence="3" id="KW-1003">Cell membrane</keyword>
<dbReference type="PANTHER" id="PTHR30024">
    <property type="entry name" value="ALIPHATIC SULFONATES-BINDING PROTEIN-RELATED"/>
    <property type="match status" value="1"/>
</dbReference>
<keyword evidence="6" id="KW-0472">Membrane</keyword>
<protein>
    <recommendedName>
        <fullName evidence="9">Nitrate transporter component</fullName>
    </recommendedName>
</protein>
<keyword evidence="5" id="KW-0732">Signal</keyword>
<comment type="caution">
    <text evidence="7">The sequence shown here is derived from an EMBL/GenBank/DDBJ whole genome shotgun (WGS) entry which is preliminary data.</text>
</comment>